<gene>
    <name evidence="2" type="ordered locus">Paes_1308</name>
</gene>
<reference evidence="2" key="1">
    <citation type="submission" date="2008-06" db="EMBL/GenBank/DDBJ databases">
        <title>Complete sequence of chromosome of Prosthecochloris aestuarii DSM 271.</title>
        <authorList>
            <consortium name="US DOE Joint Genome Institute"/>
            <person name="Lucas S."/>
            <person name="Copeland A."/>
            <person name="Lapidus A."/>
            <person name="Glavina del Rio T."/>
            <person name="Dalin E."/>
            <person name="Tice H."/>
            <person name="Bruce D."/>
            <person name="Goodwin L."/>
            <person name="Pitluck S."/>
            <person name="Schmutz J."/>
            <person name="Larimer F."/>
            <person name="Land M."/>
            <person name="Hauser L."/>
            <person name="Kyrpides N."/>
            <person name="Anderson I."/>
            <person name="Liu Z."/>
            <person name="Li T."/>
            <person name="Zhao F."/>
            <person name="Overmann J."/>
            <person name="Bryant D.A."/>
            <person name="Richardson P."/>
        </authorList>
    </citation>
    <scope>NUCLEOTIDE SEQUENCE [LARGE SCALE GENOMIC DNA]</scope>
    <source>
        <strain evidence="2">DSM 271</strain>
    </source>
</reference>
<dbReference type="EMBL" id="CP001108">
    <property type="protein sequence ID" value="ACF46333.1"/>
    <property type="molecule type" value="Genomic_DNA"/>
</dbReference>
<dbReference type="KEGG" id="paa:Paes_1308"/>
<keyword evidence="1" id="KW-0472">Membrane</keyword>
<dbReference type="AlphaFoldDB" id="B4S8E6"/>
<dbReference type="RefSeq" id="WP_012505868.1">
    <property type="nucleotide sequence ID" value="NC_011059.1"/>
</dbReference>
<keyword evidence="3" id="KW-1185">Reference proteome</keyword>
<feature type="transmembrane region" description="Helical" evidence="1">
    <location>
        <begin position="71"/>
        <end position="91"/>
    </location>
</feature>
<keyword evidence="1" id="KW-0812">Transmembrane</keyword>
<dbReference type="Proteomes" id="UP000002725">
    <property type="component" value="Chromosome"/>
</dbReference>
<protein>
    <submittedName>
        <fullName evidence="2">Positive regulator of sigma E, RseC/MucC</fullName>
    </submittedName>
</protein>
<dbReference type="STRING" id="290512.Paes_1308"/>
<keyword evidence="1" id="KW-1133">Transmembrane helix</keyword>
<dbReference type="HOGENOM" id="CLU_157791_0_0_10"/>
<accession>B4S8E6</accession>
<evidence type="ECO:0000313" key="2">
    <source>
        <dbReference type="EMBL" id="ACF46333.1"/>
    </source>
</evidence>
<dbReference type="Pfam" id="PF04246">
    <property type="entry name" value="RseC_MucC"/>
    <property type="match status" value="1"/>
</dbReference>
<organism evidence="2 3">
    <name type="scientific">Prosthecochloris aestuarii (strain DSM 271 / SK 413)</name>
    <dbReference type="NCBI Taxonomy" id="290512"/>
    <lineage>
        <taxon>Bacteria</taxon>
        <taxon>Pseudomonadati</taxon>
        <taxon>Chlorobiota</taxon>
        <taxon>Chlorobiia</taxon>
        <taxon>Chlorobiales</taxon>
        <taxon>Chlorobiaceae</taxon>
        <taxon>Prosthecochloris</taxon>
    </lineage>
</organism>
<feature type="transmembrane region" description="Helical" evidence="1">
    <location>
        <begin position="97"/>
        <end position="119"/>
    </location>
</feature>
<proteinExistence type="predicted"/>
<evidence type="ECO:0000313" key="3">
    <source>
        <dbReference type="Proteomes" id="UP000002725"/>
    </source>
</evidence>
<name>B4S8E6_PROA2</name>
<evidence type="ECO:0000256" key="1">
    <source>
        <dbReference type="SAM" id="Phobius"/>
    </source>
</evidence>
<dbReference type="eggNOG" id="COG3086">
    <property type="taxonomic scope" value="Bacteria"/>
</dbReference>
<sequence>MYAKVIKTYAEKADIQFICSDSSSESVHCGACSMGQTPSQNPETVLAENPVGAKTGDIVEYGLKEHGEVKAATLLFIVPLVTFMIALGITGSMGFEIWQSFLFGLLVLGGTLLGLQLLLKNKTYYYIAGIK</sequence>